<reference evidence="1" key="1">
    <citation type="submission" date="2014-11" db="EMBL/GenBank/DDBJ databases">
        <authorList>
            <person name="Zhu J."/>
            <person name="Qi W."/>
            <person name="Song R."/>
        </authorList>
    </citation>
    <scope>NUCLEOTIDE SEQUENCE</scope>
</reference>
<dbReference type="EMBL" id="KP211861">
    <property type="protein sequence ID" value="ANV79891.1"/>
    <property type="molecule type" value="Genomic_DNA"/>
</dbReference>
<accession>A0A1B1TC80</accession>
<dbReference type="AlphaFoldDB" id="A0A1B1TC80"/>
<organism evidence="1">
    <name type="scientific">uncultured Poseidoniia archaeon</name>
    <dbReference type="NCBI Taxonomy" id="1697135"/>
    <lineage>
        <taxon>Archaea</taxon>
        <taxon>Methanobacteriati</taxon>
        <taxon>Thermoplasmatota</taxon>
        <taxon>Candidatus Poseidoniia</taxon>
        <taxon>environmental samples</taxon>
    </lineage>
</organism>
<reference evidence="1" key="2">
    <citation type="journal article" date="2015" name="ISME J.">
        <title>A new class of marine Euryarchaeota group II from the Mediterranean deep chlorophyll maximum.</title>
        <authorList>
            <person name="Martin-Cuadrado A.B."/>
            <person name="Garcia-Heredia I."/>
            <person name="Molto A.G."/>
            <person name="Lopez-Ubeda R."/>
            <person name="Kimes N."/>
            <person name="Lopez-Garcia P."/>
            <person name="Moreira D."/>
            <person name="Rodriguez-Valera F."/>
        </authorList>
    </citation>
    <scope>NUCLEOTIDE SEQUENCE</scope>
</reference>
<sequence>MPFRIVDHDSNQILLESPHVSDLIEYIDKNSEEYVVKELTIS</sequence>
<proteinExistence type="predicted"/>
<evidence type="ECO:0000313" key="1">
    <source>
        <dbReference type="EMBL" id="ANV79891.1"/>
    </source>
</evidence>
<protein>
    <submittedName>
        <fullName evidence="1">Uncharacterized protein</fullName>
    </submittedName>
</protein>
<name>A0A1B1TC80_9ARCH</name>